<accession>A0A9W6B362</accession>
<organism evidence="3 4">
    <name type="scientific">Neptunitalea chrysea</name>
    <dbReference type="NCBI Taxonomy" id="1647581"/>
    <lineage>
        <taxon>Bacteria</taxon>
        <taxon>Pseudomonadati</taxon>
        <taxon>Bacteroidota</taxon>
        <taxon>Flavobacteriia</taxon>
        <taxon>Flavobacteriales</taxon>
        <taxon>Flavobacteriaceae</taxon>
        <taxon>Neptunitalea</taxon>
    </lineage>
</organism>
<dbReference type="InterPro" id="IPR007516">
    <property type="entry name" value="Co_F420_Hydgase/DH_bsu_N"/>
</dbReference>
<feature type="domain" description="Coenzyme F420 hydrogenase/dehydrogenase beta subunit N-terminal" evidence="1">
    <location>
        <begin position="82"/>
        <end position="155"/>
    </location>
</feature>
<evidence type="ECO:0000313" key="4">
    <source>
        <dbReference type="Proteomes" id="UP001143545"/>
    </source>
</evidence>
<name>A0A9W6B362_9FLAO</name>
<gene>
    <name evidence="3" type="ORF">NBRC110019_05880</name>
</gene>
<dbReference type="GO" id="GO:0090415">
    <property type="term" value="F:7-hydroxymethyl chlorophyll a reductase activity"/>
    <property type="evidence" value="ECO:0007669"/>
    <property type="project" value="TreeGrafter"/>
</dbReference>
<dbReference type="InterPro" id="IPR045220">
    <property type="entry name" value="FRHB/FDHB/HCAR-like"/>
</dbReference>
<feature type="domain" description="Coenzyme F420 hydrogenase/dehydrogenase beta subunit C-terminal" evidence="2">
    <location>
        <begin position="168"/>
        <end position="330"/>
    </location>
</feature>
<evidence type="ECO:0000259" key="2">
    <source>
        <dbReference type="Pfam" id="PF04432"/>
    </source>
</evidence>
<proteinExistence type="predicted"/>
<keyword evidence="4" id="KW-1185">Reference proteome</keyword>
<reference evidence="3" key="1">
    <citation type="submission" date="2022-07" db="EMBL/GenBank/DDBJ databases">
        <title>Taxonomy of Novel Oxalotrophic and Methylotrophic Bacteria.</title>
        <authorList>
            <person name="Sahin N."/>
            <person name="Tani A."/>
        </authorList>
    </citation>
    <scope>NUCLEOTIDE SEQUENCE</scope>
    <source>
        <strain evidence="3">AM327</strain>
    </source>
</reference>
<evidence type="ECO:0000313" key="3">
    <source>
        <dbReference type="EMBL" id="GLB51549.1"/>
    </source>
</evidence>
<dbReference type="GO" id="GO:0033354">
    <property type="term" value="P:chlorophyll cycle"/>
    <property type="evidence" value="ECO:0007669"/>
    <property type="project" value="TreeGrafter"/>
</dbReference>
<dbReference type="InterPro" id="IPR007525">
    <property type="entry name" value="FrhB_FdhB_C"/>
</dbReference>
<dbReference type="AlphaFoldDB" id="A0A9W6B362"/>
<dbReference type="Pfam" id="PF04432">
    <property type="entry name" value="FrhB_FdhB_C"/>
    <property type="match status" value="1"/>
</dbReference>
<dbReference type="PANTHER" id="PTHR31332:SF0">
    <property type="entry name" value="7-HYDROXYMETHYL CHLOROPHYLL A REDUCTASE, CHLOROPLASTIC"/>
    <property type="match status" value="1"/>
</dbReference>
<dbReference type="Proteomes" id="UP001143545">
    <property type="component" value="Unassembled WGS sequence"/>
</dbReference>
<dbReference type="PANTHER" id="PTHR31332">
    <property type="entry name" value="7-HYDROXYMETHYL CHLOROPHYLL A REDUCTASE, CHLOROPLASTIC"/>
    <property type="match status" value="1"/>
</dbReference>
<sequence>MLEKVLQNNMCAGCGLCESAFGSDKLKVEMNEEGFFRPNLTQNLTTEETEAFLKFCPGTTVKKEILPTPNYDGIWGEIYSSYIGASSDEKIRSEASSGGGISTILVYLLEKKIVDAVIHVGASSEDPFMNIVKLSTTKEQVVSNANSRYSPSAPLKNINEIVENLDFNSYAFVGKPCDVAALRQYSEINPVVKEKVKYMISFFCAGVPSIKATKDTVEALAVDPNEVKKVDYRKEGWPGFFRVIDKKDRKYKLTYALTWMRLLGPRVQFRCKVCPDGIGHFSDIVCADGWDNFDNKGFPTFKNSPGKSLIISRTLKGEELLQDAISDDYLLKLNEIKDIRLIDKMQPGQMYKKQYHLVRRVALFLKTRHILKTNKEFYLTATFTKGPMAQLKNFIGTFKRIKKA</sequence>
<protein>
    <submittedName>
        <fullName evidence="3">Coenzyme F420-reducing hydrogenase subunit beta-like protein</fullName>
    </submittedName>
</protein>
<comment type="caution">
    <text evidence="3">The sequence shown here is derived from an EMBL/GenBank/DDBJ whole genome shotgun (WGS) entry which is preliminary data.</text>
</comment>
<dbReference type="Pfam" id="PF04422">
    <property type="entry name" value="FrhB_FdhB_N"/>
    <property type="match status" value="1"/>
</dbReference>
<dbReference type="EMBL" id="BRVP01000003">
    <property type="protein sequence ID" value="GLB51549.1"/>
    <property type="molecule type" value="Genomic_DNA"/>
</dbReference>
<evidence type="ECO:0000259" key="1">
    <source>
        <dbReference type="Pfam" id="PF04422"/>
    </source>
</evidence>
<dbReference type="RefSeq" id="WP_281752194.1">
    <property type="nucleotide sequence ID" value="NZ_BRVP01000003.1"/>
</dbReference>